<keyword evidence="5" id="KW-0812">Transmembrane</keyword>
<evidence type="ECO:0000256" key="4">
    <source>
        <dbReference type="ARBA" id="ARBA00023172"/>
    </source>
</evidence>
<keyword evidence="5" id="KW-1133">Transmembrane helix</keyword>
<dbReference type="Pfam" id="PF02646">
    <property type="entry name" value="RmuC"/>
    <property type="match status" value="1"/>
</dbReference>
<keyword evidence="7" id="KW-1185">Reference proteome</keyword>
<organism evidence="6 7">
    <name type="scientific">Gordonia oryzae</name>
    <dbReference type="NCBI Taxonomy" id="2487349"/>
    <lineage>
        <taxon>Bacteria</taxon>
        <taxon>Bacillati</taxon>
        <taxon>Actinomycetota</taxon>
        <taxon>Actinomycetes</taxon>
        <taxon>Mycobacteriales</taxon>
        <taxon>Gordoniaceae</taxon>
        <taxon>Gordonia</taxon>
    </lineage>
</organism>
<dbReference type="PANTHER" id="PTHR30563">
    <property type="entry name" value="DNA RECOMBINATION PROTEIN RMUC"/>
    <property type="match status" value="1"/>
</dbReference>
<comment type="caution">
    <text evidence="6">The sequence shown here is derived from an EMBL/GenBank/DDBJ whole genome shotgun (WGS) entry which is preliminary data.</text>
</comment>
<dbReference type="InterPro" id="IPR003798">
    <property type="entry name" value="DNA_recombination_RmuC"/>
</dbReference>
<keyword evidence="5" id="KW-0472">Membrane</keyword>
<dbReference type="AlphaFoldDB" id="A0A3N4GQB7"/>
<accession>A0A3N4GQB7</accession>
<keyword evidence="4" id="KW-0233">DNA recombination</keyword>
<comment type="function">
    <text evidence="1">Involved in DNA recombination.</text>
</comment>
<sequence>MVAGNITDMIGILLAFPVGIVLGVALGWLACTSRSATSVAAARAETAALRSSQELVGRSLAAASEDAARRQSNAIGAELSHIVDPLHTLVGQMADELRRVERDRTSAYAGLSEQVRGMQMMSTRLSDQTRALTNALHTPHLRGRWGEVQLERVVELAGMTRHCDFSTQVSTSSEAGSVRPDMVVHLAGGRDIVVDAKVPLQAYLQAADCEDPQMRRDLLSDHARAVRTHITALSAKSYWSAFDDTPEMVVLFLPADAVLEWAVRADPTLIEFGITKNVVLTTPSSLVSLLRTVALGWRHDAMARDAAVIHELGVELHHRLDSVLGHLDRVGSSLRRAVDAYNSTVGALDSRVGVTARRLASLEALGDLDEPTTVRTIHDTVRETRTADHGAGSSPIAQFDAHITQNGHGAPIGSPDRPT</sequence>
<comment type="similarity">
    <text evidence="2">Belongs to the RmuC family.</text>
</comment>
<evidence type="ECO:0000256" key="5">
    <source>
        <dbReference type="SAM" id="Phobius"/>
    </source>
</evidence>
<evidence type="ECO:0000256" key="3">
    <source>
        <dbReference type="ARBA" id="ARBA00023054"/>
    </source>
</evidence>
<protein>
    <submittedName>
        <fullName evidence="6">DNA recombination protein RmuC</fullName>
    </submittedName>
</protein>
<evidence type="ECO:0000313" key="7">
    <source>
        <dbReference type="Proteomes" id="UP000267536"/>
    </source>
</evidence>
<dbReference type="OrthoDB" id="370725at2"/>
<dbReference type="Proteomes" id="UP000267536">
    <property type="component" value="Unassembled WGS sequence"/>
</dbReference>
<evidence type="ECO:0000313" key="6">
    <source>
        <dbReference type="EMBL" id="RPA65113.1"/>
    </source>
</evidence>
<dbReference type="GO" id="GO:0006310">
    <property type="term" value="P:DNA recombination"/>
    <property type="evidence" value="ECO:0007669"/>
    <property type="project" value="UniProtKB-KW"/>
</dbReference>
<evidence type="ECO:0000256" key="1">
    <source>
        <dbReference type="ARBA" id="ARBA00003416"/>
    </source>
</evidence>
<keyword evidence="3" id="KW-0175">Coiled coil</keyword>
<name>A0A3N4GQB7_9ACTN</name>
<dbReference type="EMBL" id="RKMH01000003">
    <property type="protein sequence ID" value="RPA65113.1"/>
    <property type="molecule type" value="Genomic_DNA"/>
</dbReference>
<evidence type="ECO:0000256" key="2">
    <source>
        <dbReference type="ARBA" id="ARBA00009840"/>
    </source>
</evidence>
<dbReference type="PANTHER" id="PTHR30563:SF0">
    <property type="entry name" value="DNA RECOMBINATION PROTEIN RMUC"/>
    <property type="match status" value="1"/>
</dbReference>
<feature type="transmembrane region" description="Helical" evidence="5">
    <location>
        <begin position="12"/>
        <end position="30"/>
    </location>
</feature>
<gene>
    <name evidence="6" type="ORF">EF294_04325</name>
</gene>
<proteinExistence type="inferred from homology"/>
<reference evidence="6 7" key="1">
    <citation type="submission" date="2018-11" db="EMBL/GenBank/DDBJ databases">
        <title>Draft genome sequence of Gordonia sp. RS15-1S isolated from rice stems.</title>
        <authorList>
            <person name="Muangham S."/>
        </authorList>
    </citation>
    <scope>NUCLEOTIDE SEQUENCE [LARGE SCALE GENOMIC DNA]</scope>
    <source>
        <strain evidence="6 7">RS15-1S</strain>
    </source>
</reference>